<name>A0ABN8LXT9_9CNID</name>
<evidence type="ECO:0000256" key="1">
    <source>
        <dbReference type="SAM" id="MobiDB-lite"/>
    </source>
</evidence>
<comment type="caution">
    <text evidence="3">The sequence shown here is derived from an EMBL/GenBank/DDBJ whole genome shotgun (WGS) entry which is preliminary data.</text>
</comment>
<dbReference type="EMBL" id="CALNXI010000207">
    <property type="protein sequence ID" value="CAH3022129.1"/>
    <property type="molecule type" value="Genomic_DNA"/>
</dbReference>
<evidence type="ECO:0000313" key="3">
    <source>
        <dbReference type="EMBL" id="CAH3022129.1"/>
    </source>
</evidence>
<gene>
    <name evidence="3" type="ORF">PEVE_00014232</name>
</gene>
<accession>A0ABN8LXT9</accession>
<feature type="transmembrane region" description="Helical" evidence="2">
    <location>
        <begin position="78"/>
        <end position="103"/>
    </location>
</feature>
<organism evidence="3 4">
    <name type="scientific">Porites evermanni</name>
    <dbReference type="NCBI Taxonomy" id="104178"/>
    <lineage>
        <taxon>Eukaryota</taxon>
        <taxon>Metazoa</taxon>
        <taxon>Cnidaria</taxon>
        <taxon>Anthozoa</taxon>
        <taxon>Hexacorallia</taxon>
        <taxon>Scleractinia</taxon>
        <taxon>Fungiina</taxon>
        <taxon>Poritidae</taxon>
        <taxon>Porites</taxon>
    </lineage>
</organism>
<keyword evidence="2" id="KW-1133">Transmembrane helix</keyword>
<feature type="region of interest" description="Disordered" evidence="1">
    <location>
        <begin position="33"/>
        <end position="60"/>
    </location>
</feature>
<keyword evidence="2" id="KW-0812">Transmembrane</keyword>
<protein>
    <submittedName>
        <fullName evidence="3">Uncharacterized protein</fullName>
    </submittedName>
</protein>
<evidence type="ECO:0000256" key="2">
    <source>
        <dbReference type="SAM" id="Phobius"/>
    </source>
</evidence>
<sequence>MADFTRVSSKHGDVEMANRNEHYHAYENKAYLADPGQNAGNNPGWRGNQEEEDFDPWAPPELQDLGPKWSELDCRGKFLRVALAFTKIFLLLVFCTCSSVRWIS</sequence>
<proteinExistence type="predicted"/>
<keyword evidence="4" id="KW-1185">Reference proteome</keyword>
<reference evidence="3 4" key="1">
    <citation type="submission" date="2022-05" db="EMBL/GenBank/DDBJ databases">
        <authorList>
            <consortium name="Genoscope - CEA"/>
            <person name="William W."/>
        </authorList>
    </citation>
    <scope>NUCLEOTIDE SEQUENCE [LARGE SCALE GENOMIC DNA]</scope>
</reference>
<dbReference type="Proteomes" id="UP001159427">
    <property type="component" value="Unassembled WGS sequence"/>
</dbReference>
<evidence type="ECO:0000313" key="4">
    <source>
        <dbReference type="Proteomes" id="UP001159427"/>
    </source>
</evidence>
<keyword evidence="2" id="KW-0472">Membrane</keyword>